<keyword evidence="1" id="KW-0472">Membrane</keyword>
<feature type="transmembrane region" description="Helical" evidence="1">
    <location>
        <begin position="205"/>
        <end position="223"/>
    </location>
</feature>
<dbReference type="Proteomes" id="UP001499854">
    <property type="component" value="Unassembled WGS sequence"/>
</dbReference>
<evidence type="ECO:0008006" key="4">
    <source>
        <dbReference type="Google" id="ProtNLM"/>
    </source>
</evidence>
<feature type="transmembrane region" description="Helical" evidence="1">
    <location>
        <begin position="20"/>
        <end position="41"/>
    </location>
</feature>
<sequence length="234" mass="23676">MDVNHSTWARLRLELRVVGIAAPATALVAPLAGAVLVTTLHAAGAGAADLDRAAGAVLAGLAPLGAAVAAASIVGRDPGAELVMTATAYRRVLFLRVGLVVAATALVTLLDAVAFHALKAWPAGQGTGGYVLVWAPPMVWLVALAVLIAVALRSSAAASGLIGGVWTAQLLMARDIRPHAVLRAQYLFLGVADRVPAHDWTVNRIALPAIGVAAAVAAGLLLGRPDRLLGSDAA</sequence>
<keyword evidence="3" id="KW-1185">Reference proteome</keyword>
<evidence type="ECO:0000313" key="3">
    <source>
        <dbReference type="Proteomes" id="UP001499854"/>
    </source>
</evidence>
<name>A0ABP5CMP6_9ACTN</name>
<gene>
    <name evidence="2" type="ORF">GCM10009838_24870</name>
</gene>
<feature type="transmembrane region" description="Helical" evidence="1">
    <location>
        <begin position="130"/>
        <end position="152"/>
    </location>
</feature>
<protein>
    <recommendedName>
        <fullName evidence="4">Integral membrane protein</fullName>
    </recommendedName>
</protein>
<dbReference type="EMBL" id="BAAAQM010000011">
    <property type="protein sequence ID" value="GAA1966214.1"/>
    <property type="molecule type" value="Genomic_DNA"/>
</dbReference>
<comment type="caution">
    <text evidence="2">The sequence shown here is derived from an EMBL/GenBank/DDBJ whole genome shotgun (WGS) entry which is preliminary data.</text>
</comment>
<organism evidence="2 3">
    <name type="scientific">Catenulispora subtropica</name>
    <dbReference type="NCBI Taxonomy" id="450798"/>
    <lineage>
        <taxon>Bacteria</taxon>
        <taxon>Bacillati</taxon>
        <taxon>Actinomycetota</taxon>
        <taxon>Actinomycetes</taxon>
        <taxon>Catenulisporales</taxon>
        <taxon>Catenulisporaceae</taxon>
        <taxon>Catenulispora</taxon>
    </lineage>
</organism>
<keyword evidence="1" id="KW-1133">Transmembrane helix</keyword>
<feature type="transmembrane region" description="Helical" evidence="1">
    <location>
        <begin position="53"/>
        <end position="73"/>
    </location>
</feature>
<evidence type="ECO:0000256" key="1">
    <source>
        <dbReference type="SAM" id="Phobius"/>
    </source>
</evidence>
<accession>A0ABP5CMP6</accession>
<feature type="transmembrane region" description="Helical" evidence="1">
    <location>
        <begin position="93"/>
        <end position="118"/>
    </location>
</feature>
<reference evidence="3" key="1">
    <citation type="journal article" date="2019" name="Int. J. Syst. Evol. Microbiol.">
        <title>The Global Catalogue of Microorganisms (GCM) 10K type strain sequencing project: providing services to taxonomists for standard genome sequencing and annotation.</title>
        <authorList>
            <consortium name="The Broad Institute Genomics Platform"/>
            <consortium name="The Broad Institute Genome Sequencing Center for Infectious Disease"/>
            <person name="Wu L."/>
            <person name="Ma J."/>
        </authorList>
    </citation>
    <scope>NUCLEOTIDE SEQUENCE [LARGE SCALE GENOMIC DNA]</scope>
    <source>
        <strain evidence="3">JCM 16013</strain>
    </source>
</reference>
<keyword evidence="1" id="KW-0812">Transmembrane</keyword>
<evidence type="ECO:0000313" key="2">
    <source>
        <dbReference type="EMBL" id="GAA1966214.1"/>
    </source>
</evidence>
<proteinExistence type="predicted"/>